<accession>A0A679JJP2</accession>
<organism evidence="6">
    <name type="scientific">Methylobacterium bullatum</name>
    <dbReference type="NCBI Taxonomy" id="570505"/>
    <lineage>
        <taxon>Bacteria</taxon>
        <taxon>Pseudomonadati</taxon>
        <taxon>Pseudomonadota</taxon>
        <taxon>Alphaproteobacteria</taxon>
        <taxon>Hyphomicrobiales</taxon>
        <taxon>Methylobacteriaceae</taxon>
        <taxon>Methylobacterium</taxon>
    </lineage>
</organism>
<dbReference type="InterPro" id="IPR027417">
    <property type="entry name" value="P-loop_NTPase"/>
</dbReference>
<name>A0A679JJP2_9HYPH</name>
<dbReference type="SUPFAM" id="SSF52540">
    <property type="entry name" value="P-loop containing nucleoside triphosphate hydrolases"/>
    <property type="match status" value="1"/>
</dbReference>
<dbReference type="InterPro" id="IPR003439">
    <property type="entry name" value="ABC_transporter-like_ATP-bd"/>
</dbReference>
<evidence type="ECO:0000259" key="5">
    <source>
        <dbReference type="PROSITE" id="PS50893"/>
    </source>
</evidence>
<evidence type="ECO:0000256" key="1">
    <source>
        <dbReference type="ARBA" id="ARBA00005417"/>
    </source>
</evidence>
<dbReference type="GO" id="GO:0016887">
    <property type="term" value="F:ATP hydrolysis activity"/>
    <property type="evidence" value="ECO:0007669"/>
    <property type="project" value="InterPro"/>
</dbReference>
<evidence type="ECO:0000256" key="3">
    <source>
        <dbReference type="ARBA" id="ARBA00022741"/>
    </source>
</evidence>
<evidence type="ECO:0000256" key="2">
    <source>
        <dbReference type="ARBA" id="ARBA00022448"/>
    </source>
</evidence>
<dbReference type="Gene3D" id="3.40.50.300">
    <property type="entry name" value="P-loop containing nucleotide triphosphate hydrolases"/>
    <property type="match status" value="1"/>
</dbReference>
<dbReference type="PROSITE" id="PS50893">
    <property type="entry name" value="ABC_TRANSPORTER_2"/>
    <property type="match status" value="1"/>
</dbReference>
<sequence length="249" mass="26971">MSDAGAERADALSVSIRSKVYGAGGPEPVEAVRDLSFVVRRSEIACLIGPSGSGKTTTLRILLGLDDAYDGTVTPDPREAGIAMVFQEPRLLPWRSVEQNVRLGLPRSERGRDLDALFESLGLTPWRGRYPGKLSLGMARRVALARALALRPRILVLDEPFVSLDDRAAASLREIVVATVAREGMSVLMVTHNVAEAIEIADRLLLVSARPASLLAAVALDRPRSERDRAWAEAMRKDLANRFPGVIAA</sequence>
<dbReference type="InterPro" id="IPR017871">
    <property type="entry name" value="ABC_transporter-like_CS"/>
</dbReference>
<dbReference type="GO" id="GO:0005524">
    <property type="term" value="F:ATP binding"/>
    <property type="evidence" value="ECO:0007669"/>
    <property type="project" value="UniProtKB-KW"/>
</dbReference>
<dbReference type="PANTHER" id="PTHR42788:SF19">
    <property type="entry name" value="ALIPHATIC SULFONATES IMPORT ATP-BINDING PROTEIN SSUB 2"/>
    <property type="match status" value="1"/>
</dbReference>
<keyword evidence="3" id="KW-0547">Nucleotide-binding</keyword>
<dbReference type="AlphaFoldDB" id="A0A679JJP2"/>
<protein>
    <submittedName>
        <fullName evidence="6">Aliphatic sulfonates import ATP-binding protein SsuB</fullName>
        <ecNumber evidence="6">3.6.3.-</ecNumber>
    </submittedName>
</protein>
<dbReference type="Pfam" id="PF00005">
    <property type="entry name" value="ABC_tran"/>
    <property type="match status" value="1"/>
</dbReference>
<proteinExistence type="inferred from homology"/>
<keyword evidence="2" id="KW-0813">Transport</keyword>
<comment type="similarity">
    <text evidence="1">Belongs to the ABC transporter superfamily.</text>
</comment>
<evidence type="ECO:0000313" key="6">
    <source>
        <dbReference type="EMBL" id="CAA2106177.1"/>
    </source>
</evidence>
<dbReference type="SMART" id="SM00382">
    <property type="entry name" value="AAA"/>
    <property type="match status" value="1"/>
</dbReference>
<feature type="domain" description="ABC transporter" evidence="5">
    <location>
        <begin position="14"/>
        <end position="234"/>
    </location>
</feature>
<keyword evidence="6" id="KW-0378">Hydrolase</keyword>
<evidence type="ECO:0000256" key="4">
    <source>
        <dbReference type="ARBA" id="ARBA00022840"/>
    </source>
</evidence>
<dbReference type="EC" id="3.6.3.-" evidence="6"/>
<dbReference type="InterPro" id="IPR003593">
    <property type="entry name" value="AAA+_ATPase"/>
</dbReference>
<dbReference type="EMBL" id="LR743504">
    <property type="protein sequence ID" value="CAA2106177.1"/>
    <property type="molecule type" value="Genomic_DNA"/>
</dbReference>
<keyword evidence="4 6" id="KW-0067">ATP-binding</keyword>
<dbReference type="PANTHER" id="PTHR42788">
    <property type="entry name" value="TAURINE IMPORT ATP-BINDING PROTEIN-RELATED"/>
    <property type="match status" value="1"/>
</dbReference>
<dbReference type="InterPro" id="IPR050166">
    <property type="entry name" value="ABC_transporter_ATP-bind"/>
</dbReference>
<reference evidence="6" key="1">
    <citation type="submission" date="2019-12" db="EMBL/GenBank/DDBJ databases">
        <authorList>
            <person name="Cremers G."/>
        </authorList>
    </citation>
    <scope>NUCLEOTIDE SEQUENCE</scope>
    <source>
        <strain evidence="6">Mbul1</strain>
    </source>
</reference>
<gene>
    <name evidence="6" type="primary">ssuB_4</name>
    <name evidence="6" type="ORF">MBUL_03557</name>
</gene>
<dbReference type="PROSITE" id="PS00211">
    <property type="entry name" value="ABC_TRANSPORTER_1"/>
    <property type="match status" value="1"/>
</dbReference>